<reference evidence="6 7" key="1">
    <citation type="journal article" date="2019" name="bioRxiv">
        <title>Bacteria contribute to plant secondary compound degradation in a generalist herbivore system.</title>
        <authorList>
            <person name="Francoeur C.B."/>
            <person name="Khadempour L."/>
            <person name="Moreira-Soto R.D."/>
            <person name="Gotting K."/>
            <person name="Book A.J."/>
            <person name="Pinto-Tomas A.A."/>
            <person name="Keefover-Ring K."/>
            <person name="Currie C.R."/>
        </authorList>
    </citation>
    <scope>NUCLEOTIDE SEQUENCE [LARGE SCALE GENOMIC DNA]</scope>
    <source>
        <strain evidence="6">Acro-835</strain>
    </source>
</reference>
<feature type="domain" description="HTH iclR-type" evidence="4">
    <location>
        <begin position="9"/>
        <end position="69"/>
    </location>
</feature>
<dbReference type="Proteomes" id="UP001515683">
    <property type="component" value="Unassembled WGS sequence"/>
</dbReference>
<dbReference type="Pfam" id="PF01614">
    <property type="entry name" value="IclR_C"/>
    <property type="match status" value="1"/>
</dbReference>
<sequence length="248" mass="26883">MQQDQQTSSQVIARTALILRTLENYPQGLSISALARATAMPRTTVHRLVTSLMSEGLLSHSERLICLGPALIRLAGSVHTDVIAIARPALETLGRRTRETVELSVFRGTHAISLSQVPSDQELRVVSVVGTAFPCHCSAHGKALLADMSDKEVLQLLGTQPEKRTSLSLDTPEAILADLIATRTQRYATDIEEHARGVCGIAVSLRTGPGERYALSIAVPAQRFSEQRSRLLAALMQCRAEIEAALSR</sequence>
<dbReference type="SUPFAM" id="SSF55781">
    <property type="entry name" value="GAF domain-like"/>
    <property type="match status" value="1"/>
</dbReference>
<keyword evidence="7" id="KW-1185">Reference proteome</keyword>
<name>A0ABX0RA40_9GAMM</name>
<dbReference type="RefSeq" id="WP_167014743.1">
    <property type="nucleotide sequence ID" value="NZ_VWXF01000004.1"/>
</dbReference>
<dbReference type="InterPro" id="IPR029016">
    <property type="entry name" value="GAF-like_dom_sf"/>
</dbReference>
<evidence type="ECO:0000313" key="6">
    <source>
        <dbReference type="EMBL" id="NIF22231.1"/>
    </source>
</evidence>
<dbReference type="SMART" id="SM00346">
    <property type="entry name" value="HTH_ICLR"/>
    <property type="match status" value="1"/>
</dbReference>
<dbReference type="PROSITE" id="PS51077">
    <property type="entry name" value="HTH_ICLR"/>
    <property type="match status" value="1"/>
</dbReference>
<dbReference type="InterPro" id="IPR005471">
    <property type="entry name" value="Tscrpt_reg_IclR_N"/>
</dbReference>
<evidence type="ECO:0000259" key="5">
    <source>
        <dbReference type="PROSITE" id="PS51078"/>
    </source>
</evidence>
<keyword evidence="1" id="KW-0805">Transcription regulation</keyword>
<dbReference type="Gene3D" id="3.30.450.40">
    <property type="match status" value="1"/>
</dbReference>
<evidence type="ECO:0000256" key="3">
    <source>
        <dbReference type="ARBA" id="ARBA00023163"/>
    </source>
</evidence>
<keyword evidence="3" id="KW-0804">Transcription</keyword>
<evidence type="ECO:0000259" key="4">
    <source>
        <dbReference type="PROSITE" id="PS51077"/>
    </source>
</evidence>
<dbReference type="InterPro" id="IPR036390">
    <property type="entry name" value="WH_DNA-bd_sf"/>
</dbReference>
<evidence type="ECO:0000256" key="2">
    <source>
        <dbReference type="ARBA" id="ARBA00023125"/>
    </source>
</evidence>
<evidence type="ECO:0000313" key="7">
    <source>
        <dbReference type="Proteomes" id="UP001515683"/>
    </source>
</evidence>
<dbReference type="PANTHER" id="PTHR30136:SF35">
    <property type="entry name" value="HTH-TYPE TRANSCRIPTIONAL REGULATOR RV1719"/>
    <property type="match status" value="1"/>
</dbReference>
<feature type="domain" description="IclR-ED" evidence="5">
    <location>
        <begin position="63"/>
        <end position="248"/>
    </location>
</feature>
<dbReference type="PANTHER" id="PTHR30136">
    <property type="entry name" value="HELIX-TURN-HELIX TRANSCRIPTIONAL REGULATOR, ICLR FAMILY"/>
    <property type="match status" value="1"/>
</dbReference>
<dbReference type="InterPro" id="IPR036388">
    <property type="entry name" value="WH-like_DNA-bd_sf"/>
</dbReference>
<protein>
    <submittedName>
        <fullName evidence="6">IclR family transcriptional regulator</fullName>
    </submittedName>
</protein>
<dbReference type="PROSITE" id="PS51078">
    <property type="entry name" value="ICLR_ED"/>
    <property type="match status" value="1"/>
</dbReference>
<dbReference type="SUPFAM" id="SSF46785">
    <property type="entry name" value="Winged helix' DNA-binding domain"/>
    <property type="match status" value="1"/>
</dbReference>
<gene>
    <name evidence="6" type="ORF">F3J40_11540</name>
</gene>
<accession>A0ABX0RA40</accession>
<dbReference type="InterPro" id="IPR050707">
    <property type="entry name" value="HTH_MetabolicPath_Reg"/>
</dbReference>
<dbReference type="InterPro" id="IPR014757">
    <property type="entry name" value="Tscrpt_reg_IclR_C"/>
</dbReference>
<proteinExistence type="predicted"/>
<dbReference type="EMBL" id="VWXF01000004">
    <property type="protein sequence ID" value="NIF22231.1"/>
    <property type="molecule type" value="Genomic_DNA"/>
</dbReference>
<organism evidence="6 7">
    <name type="scientific">Candidatus Pantoea multigeneris</name>
    <dbReference type="NCBI Taxonomy" id="2608357"/>
    <lineage>
        <taxon>Bacteria</taxon>
        <taxon>Pseudomonadati</taxon>
        <taxon>Pseudomonadota</taxon>
        <taxon>Gammaproteobacteria</taxon>
        <taxon>Enterobacterales</taxon>
        <taxon>Erwiniaceae</taxon>
        <taxon>Pantoea</taxon>
    </lineage>
</organism>
<comment type="caution">
    <text evidence="6">The sequence shown here is derived from an EMBL/GenBank/DDBJ whole genome shotgun (WGS) entry which is preliminary data.</text>
</comment>
<dbReference type="Gene3D" id="1.10.10.10">
    <property type="entry name" value="Winged helix-like DNA-binding domain superfamily/Winged helix DNA-binding domain"/>
    <property type="match status" value="1"/>
</dbReference>
<evidence type="ECO:0000256" key="1">
    <source>
        <dbReference type="ARBA" id="ARBA00023015"/>
    </source>
</evidence>
<keyword evidence="2" id="KW-0238">DNA-binding</keyword>
<dbReference type="Pfam" id="PF09339">
    <property type="entry name" value="HTH_IclR"/>
    <property type="match status" value="1"/>
</dbReference>